<dbReference type="Proteomes" id="UP000821845">
    <property type="component" value="Chromosome 2"/>
</dbReference>
<gene>
    <name evidence="1" type="ORF">HPB50_027192</name>
</gene>
<evidence type="ECO:0000313" key="2">
    <source>
        <dbReference type="Proteomes" id="UP000821845"/>
    </source>
</evidence>
<comment type="caution">
    <text evidence="1">The sequence shown here is derived from an EMBL/GenBank/DDBJ whole genome shotgun (WGS) entry which is preliminary data.</text>
</comment>
<organism evidence="1 2">
    <name type="scientific">Hyalomma asiaticum</name>
    <name type="common">Tick</name>
    <dbReference type="NCBI Taxonomy" id="266040"/>
    <lineage>
        <taxon>Eukaryota</taxon>
        <taxon>Metazoa</taxon>
        <taxon>Ecdysozoa</taxon>
        <taxon>Arthropoda</taxon>
        <taxon>Chelicerata</taxon>
        <taxon>Arachnida</taxon>
        <taxon>Acari</taxon>
        <taxon>Parasitiformes</taxon>
        <taxon>Ixodida</taxon>
        <taxon>Ixodoidea</taxon>
        <taxon>Ixodidae</taxon>
        <taxon>Hyalomminae</taxon>
        <taxon>Hyalomma</taxon>
    </lineage>
</organism>
<keyword evidence="2" id="KW-1185">Reference proteome</keyword>
<protein>
    <submittedName>
        <fullName evidence="1">Uncharacterized protein</fullName>
    </submittedName>
</protein>
<dbReference type="EMBL" id="CM023482">
    <property type="protein sequence ID" value="KAH6940385.1"/>
    <property type="molecule type" value="Genomic_DNA"/>
</dbReference>
<evidence type="ECO:0000313" key="1">
    <source>
        <dbReference type="EMBL" id="KAH6940385.1"/>
    </source>
</evidence>
<accession>A0ACB7T0E6</accession>
<proteinExistence type="predicted"/>
<reference evidence="1" key="1">
    <citation type="submission" date="2020-05" db="EMBL/GenBank/DDBJ databases">
        <title>Large-scale comparative analyses of tick genomes elucidate their genetic diversity and vector capacities.</title>
        <authorList>
            <person name="Jia N."/>
            <person name="Wang J."/>
            <person name="Shi W."/>
            <person name="Du L."/>
            <person name="Sun Y."/>
            <person name="Zhan W."/>
            <person name="Jiang J."/>
            <person name="Wang Q."/>
            <person name="Zhang B."/>
            <person name="Ji P."/>
            <person name="Sakyi L.B."/>
            <person name="Cui X."/>
            <person name="Yuan T."/>
            <person name="Jiang B."/>
            <person name="Yang W."/>
            <person name="Lam T.T.-Y."/>
            <person name="Chang Q."/>
            <person name="Ding S."/>
            <person name="Wang X."/>
            <person name="Zhu J."/>
            <person name="Ruan X."/>
            <person name="Zhao L."/>
            <person name="Wei J."/>
            <person name="Que T."/>
            <person name="Du C."/>
            <person name="Cheng J."/>
            <person name="Dai P."/>
            <person name="Han X."/>
            <person name="Huang E."/>
            <person name="Gao Y."/>
            <person name="Liu J."/>
            <person name="Shao H."/>
            <person name="Ye R."/>
            <person name="Li L."/>
            <person name="Wei W."/>
            <person name="Wang X."/>
            <person name="Wang C."/>
            <person name="Yang T."/>
            <person name="Huo Q."/>
            <person name="Li W."/>
            <person name="Guo W."/>
            <person name="Chen H."/>
            <person name="Zhou L."/>
            <person name="Ni X."/>
            <person name="Tian J."/>
            <person name="Zhou Y."/>
            <person name="Sheng Y."/>
            <person name="Liu T."/>
            <person name="Pan Y."/>
            <person name="Xia L."/>
            <person name="Li J."/>
            <person name="Zhao F."/>
            <person name="Cao W."/>
        </authorList>
    </citation>
    <scope>NUCLEOTIDE SEQUENCE</scope>
    <source>
        <strain evidence="1">Hyas-2018</strain>
    </source>
</reference>
<sequence>MLELAQAFAGDCNASLPWMVSRETFEDITDVSSESLVQCPANLHGCSNDLISCEPGYHIVACSCAPNCRVYRDCCWDVEFLSDEDTEFPETSCVPVQVTSRLIKHVAMVVGCLPSWPYDEVRTACENGESFSEAFHHIPATSINHVTYRNGFCALCNNDVVNATFWNATSMGRRRIVRALLPQVVSNEPELYLRPCVADKPYDVCDRLVGKQISEKCRTYYAPVSDVEVPRDPVYRNVYCAMCNGANVSRLSCSPARHVTNFTMDVRRHPMGNKRPGSARPPNLAAIFKPVVSTPTCYAQHNGHCYIRDAPIATKKDQLMLRRGNRVANGTPPARSAGGRDVDAPPDANFNVYNYVTVICMSISVCCLALKVVVFCAYKGYRCFSSKCTLCLSVTLMITQLLYLLTSFVDVQGVACVVVAVLVHYGFLSTFCWTGVLSYDICSNITSVKLSSARDTTLVLYGTLSWSLPLVVVASALLVHFLTPASVVSPSYGTVACWIGTLWGLVLFFLVPMATLTLFSLFVYLKTVFYIRDIATDAAGVREGQDVCASADCERKRHRARMALFCRLALIMGAAWMVAFLGTFVPFAEIDVVVNVLVGLQGVYLFVAFKDYRYLWASISGRQKARVSGSHGTSQTVVVSSKKSGISE</sequence>
<name>A0ACB7T0E6_HYAAI</name>